<accession>A0ABZ3F923</accession>
<feature type="compositionally biased region" description="Basic and acidic residues" evidence="1">
    <location>
        <begin position="54"/>
        <end position="81"/>
    </location>
</feature>
<gene>
    <name evidence="3" type="ORF">V3I05_04985</name>
</gene>
<feature type="region of interest" description="Disordered" evidence="1">
    <location>
        <begin position="54"/>
        <end position="94"/>
    </location>
</feature>
<keyword evidence="4" id="KW-1185">Reference proteome</keyword>
<evidence type="ECO:0000256" key="2">
    <source>
        <dbReference type="SAM" id="SignalP"/>
    </source>
</evidence>
<protein>
    <submittedName>
        <fullName evidence="3">Uncharacterized protein</fullName>
    </submittedName>
</protein>
<reference evidence="3 4" key="1">
    <citation type="submission" date="2024-02" db="EMBL/GenBank/DDBJ databases">
        <title>Genome and pathogenicity analysis of Helicobacter mastomyrinus isolated from mice.</title>
        <authorList>
            <person name="Zhu L."/>
        </authorList>
    </citation>
    <scope>NUCLEOTIDE SEQUENCE [LARGE SCALE GENOMIC DNA]</scope>
    <source>
        <strain evidence="3 4">Hm-17</strain>
    </source>
</reference>
<feature type="signal peptide" evidence="2">
    <location>
        <begin position="1"/>
        <end position="20"/>
    </location>
</feature>
<evidence type="ECO:0000256" key="1">
    <source>
        <dbReference type="SAM" id="MobiDB-lite"/>
    </source>
</evidence>
<organism evidence="3 4">
    <name type="scientific">Helicobacter mastomyrinus</name>
    <dbReference type="NCBI Taxonomy" id="287948"/>
    <lineage>
        <taxon>Bacteria</taxon>
        <taxon>Pseudomonadati</taxon>
        <taxon>Campylobacterota</taxon>
        <taxon>Epsilonproteobacteria</taxon>
        <taxon>Campylobacterales</taxon>
        <taxon>Helicobacteraceae</taxon>
        <taxon>Helicobacter</taxon>
    </lineage>
</organism>
<dbReference type="RefSeq" id="WP_300450038.1">
    <property type="nucleotide sequence ID" value="NZ_CP145316.1"/>
</dbReference>
<dbReference type="Proteomes" id="UP001434737">
    <property type="component" value="Chromosome"/>
</dbReference>
<dbReference type="EMBL" id="CP145316">
    <property type="protein sequence ID" value="XAM19032.1"/>
    <property type="molecule type" value="Genomic_DNA"/>
</dbReference>
<feature type="chain" id="PRO_5046724692" evidence="2">
    <location>
        <begin position="21"/>
        <end position="94"/>
    </location>
</feature>
<keyword evidence="2" id="KW-0732">Signal</keyword>
<evidence type="ECO:0000313" key="3">
    <source>
        <dbReference type="EMBL" id="XAM19032.1"/>
    </source>
</evidence>
<name>A0ABZ3F923_9HELI</name>
<sequence>MRKVISVLLAVAVCGTFANAFDIKDKALGAASDLASGKSVKDITEDTKKEVKNAANAEVEKQKAELEKQKQKAMKKADEKTGGAASIAGELLKK</sequence>
<evidence type="ECO:0000313" key="4">
    <source>
        <dbReference type="Proteomes" id="UP001434737"/>
    </source>
</evidence>
<proteinExistence type="predicted"/>